<dbReference type="GeneID" id="54333407"/>
<dbReference type="AlphaFoldDB" id="A0A5M9MFM5"/>
<gene>
    <name evidence="2" type="ORF">ATNIH1004_010706</name>
</gene>
<accession>A0A5M9MFM5</accession>
<protein>
    <submittedName>
        <fullName evidence="2">Uncharacterized protein</fullName>
    </submittedName>
</protein>
<dbReference type="Proteomes" id="UP000324241">
    <property type="component" value="Unassembled WGS sequence"/>
</dbReference>
<dbReference type="VEuPathDB" id="FungiDB:EYZ11_013457"/>
<evidence type="ECO:0000313" key="2">
    <source>
        <dbReference type="EMBL" id="KAA8641767.1"/>
    </source>
</evidence>
<organism evidence="2 3">
    <name type="scientific">Aspergillus tanneri</name>
    <dbReference type="NCBI Taxonomy" id="1220188"/>
    <lineage>
        <taxon>Eukaryota</taxon>
        <taxon>Fungi</taxon>
        <taxon>Dikarya</taxon>
        <taxon>Ascomycota</taxon>
        <taxon>Pezizomycotina</taxon>
        <taxon>Eurotiomycetes</taxon>
        <taxon>Eurotiomycetidae</taxon>
        <taxon>Eurotiales</taxon>
        <taxon>Aspergillaceae</taxon>
        <taxon>Aspergillus</taxon>
        <taxon>Aspergillus subgen. Circumdati</taxon>
    </lineage>
</organism>
<dbReference type="RefSeq" id="XP_033421129.1">
    <property type="nucleotide sequence ID" value="XM_033575274.1"/>
</dbReference>
<proteinExistence type="predicted"/>
<evidence type="ECO:0000256" key="1">
    <source>
        <dbReference type="SAM" id="MobiDB-lite"/>
    </source>
</evidence>
<sequence>MARNVISPQAEGQEPPAGVPKRPRLHYNSMDEIELAAEQVLERIERNTQLNVDSHVLGFYRSVEEIARQGVQLYCTNSKRDFPYPPPPSA</sequence>
<feature type="region of interest" description="Disordered" evidence="1">
    <location>
        <begin position="1"/>
        <end position="23"/>
    </location>
</feature>
<reference evidence="2 3" key="1">
    <citation type="submission" date="2019-08" db="EMBL/GenBank/DDBJ databases">
        <title>The genome sequence of a newly discovered highly antifungal drug resistant Aspergillus species, Aspergillus tanneri NIH 1004.</title>
        <authorList>
            <person name="Mounaud S."/>
            <person name="Singh I."/>
            <person name="Joardar V."/>
            <person name="Pakala S."/>
            <person name="Pakala S."/>
            <person name="Venepally P."/>
            <person name="Chung J.K."/>
            <person name="Losada L."/>
            <person name="Nierman W.C."/>
        </authorList>
    </citation>
    <scope>NUCLEOTIDE SEQUENCE [LARGE SCALE GENOMIC DNA]</scope>
    <source>
        <strain evidence="2 3">NIH1004</strain>
    </source>
</reference>
<dbReference type="EMBL" id="QUQM01000008">
    <property type="protein sequence ID" value="KAA8641767.1"/>
    <property type="molecule type" value="Genomic_DNA"/>
</dbReference>
<comment type="caution">
    <text evidence="2">The sequence shown here is derived from an EMBL/GenBank/DDBJ whole genome shotgun (WGS) entry which is preliminary data.</text>
</comment>
<name>A0A5M9MFM5_9EURO</name>
<evidence type="ECO:0000313" key="3">
    <source>
        <dbReference type="Proteomes" id="UP000324241"/>
    </source>
</evidence>